<dbReference type="KEGG" id="nir:NSED_08540"/>
<dbReference type="HOGENOM" id="CLU_1465152_0_0_2"/>
<dbReference type="GeneID" id="13698471"/>
<evidence type="ECO:0000256" key="1">
    <source>
        <dbReference type="SAM" id="Phobius"/>
    </source>
</evidence>
<keyword evidence="1" id="KW-0812">Transmembrane</keyword>
<keyword evidence="3" id="KW-1185">Reference proteome</keyword>
<gene>
    <name evidence="2" type="ORF">NSED_08540</name>
</gene>
<dbReference type="eggNOG" id="arCOG12827">
    <property type="taxonomic scope" value="Archaea"/>
</dbReference>
<dbReference type="Proteomes" id="UP000006100">
    <property type="component" value="Chromosome"/>
</dbReference>
<protein>
    <submittedName>
        <fullName evidence="2">Uncharacterized protein</fullName>
    </submittedName>
</protein>
<evidence type="ECO:0000313" key="3">
    <source>
        <dbReference type="Proteomes" id="UP000006100"/>
    </source>
</evidence>
<sequence length="186" mass="21262">MIDLEVLTVIGSLGTAIATIVLVILLWKTIQQFETTAKLSAVQMEFRFRPWIGPVNSIKAMGEANGKNQFDVSMKNYGELPTTHLKASFKMNTEIMTKDVFKTKNVEEFDLGPMLPNMEKHYWFFIDCDLIKKAQEGKIKIFTALYFEYPLTQGTSGYGMISEYVPKINGFIHKEMWVEVGKSLEK</sequence>
<dbReference type="OrthoDB" id="380867at2157"/>
<keyword evidence="1" id="KW-1133">Transmembrane helix</keyword>
<keyword evidence="1" id="KW-0472">Membrane</keyword>
<evidence type="ECO:0000313" key="2">
    <source>
        <dbReference type="EMBL" id="AFS83500.1"/>
    </source>
</evidence>
<accession>K0BEM9</accession>
<name>K0BEM9_9ARCH</name>
<feature type="transmembrane region" description="Helical" evidence="1">
    <location>
        <begin position="6"/>
        <end position="27"/>
    </location>
</feature>
<dbReference type="RefSeq" id="WP_014965867.1">
    <property type="nucleotide sequence ID" value="NC_018656.1"/>
</dbReference>
<organism evidence="2 3">
    <name type="scientific">Candidatus Nitrosopumilus sediminis</name>
    <dbReference type="NCBI Taxonomy" id="1229909"/>
    <lineage>
        <taxon>Archaea</taxon>
        <taxon>Nitrososphaerota</taxon>
        <taxon>Nitrososphaeria</taxon>
        <taxon>Nitrosopumilales</taxon>
        <taxon>Nitrosopumilaceae</taxon>
        <taxon>Nitrosopumilus</taxon>
    </lineage>
</organism>
<proteinExistence type="predicted"/>
<dbReference type="AlphaFoldDB" id="K0BEM9"/>
<dbReference type="PATRIC" id="fig|1229909.8.peg.1872"/>
<reference evidence="2 3" key="1">
    <citation type="journal article" date="2012" name="J. Bacteriol.">
        <title>Draft Genome Sequence of an Ammonia-Oxidizing Archaeon, "Candidatus Nitrosopumilus sediminis" AR2, from Svalbard in the Arctic Circle.</title>
        <authorList>
            <person name="Park S.J."/>
            <person name="Kim J.G."/>
            <person name="Jung M.Y."/>
            <person name="Kim S.J."/>
            <person name="Cha I.T."/>
            <person name="Ghai R."/>
            <person name="Martin-Cuadrado A.B."/>
            <person name="Rodriguez-Valera F."/>
            <person name="Rhee S.K."/>
        </authorList>
    </citation>
    <scope>NUCLEOTIDE SEQUENCE [LARGE SCALE GENOMIC DNA]</scope>
    <source>
        <strain evidence="2 3">AR2</strain>
    </source>
</reference>
<dbReference type="EMBL" id="CP003843">
    <property type="protein sequence ID" value="AFS83500.1"/>
    <property type="molecule type" value="Genomic_DNA"/>
</dbReference>